<reference evidence="8 9" key="1">
    <citation type="submission" date="2019-08" db="EMBL/GenBank/DDBJ databases">
        <title>Deep-cultivation of Planctomycetes and their phenomic and genomic characterization uncovers novel biology.</title>
        <authorList>
            <person name="Wiegand S."/>
            <person name="Jogler M."/>
            <person name="Boedeker C."/>
            <person name="Pinto D."/>
            <person name="Vollmers J."/>
            <person name="Rivas-Marin E."/>
            <person name="Kohn T."/>
            <person name="Peeters S.H."/>
            <person name="Heuer A."/>
            <person name="Rast P."/>
            <person name="Oberbeckmann S."/>
            <person name="Bunk B."/>
            <person name="Jeske O."/>
            <person name="Meyerdierks A."/>
            <person name="Storesund J.E."/>
            <person name="Kallscheuer N."/>
            <person name="Luecker S."/>
            <person name="Lage O.M."/>
            <person name="Pohl T."/>
            <person name="Merkel B.J."/>
            <person name="Hornburger P."/>
            <person name="Mueller R.-W."/>
            <person name="Bruemmer F."/>
            <person name="Labrenz M."/>
            <person name="Spormann A.M."/>
            <person name="Op den Camp H."/>
            <person name="Overmann J."/>
            <person name="Amann R."/>
            <person name="Jetten M.S.M."/>
            <person name="Mascher T."/>
            <person name="Medema M.H."/>
            <person name="Devos D.P."/>
            <person name="Kaster A.-K."/>
            <person name="Ovreas L."/>
            <person name="Rohde M."/>
            <person name="Galperin M.Y."/>
            <person name="Jogler C."/>
        </authorList>
    </citation>
    <scope>NUCLEOTIDE SEQUENCE [LARGE SCALE GENOMIC DNA]</scope>
    <source>
        <strain evidence="8 9">Pr1d</strain>
    </source>
</reference>
<protein>
    <submittedName>
        <fullName evidence="8">Cytochrome c</fullName>
    </submittedName>
</protein>
<accession>A0A5B9Q792</accession>
<dbReference type="PROSITE" id="PS00018">
    <property type="entry name" value="EF_HAND_1"/>
    <property type="match status" value="1"/>
</dbReference>
<evidence type="ECO:0000256" key="6">
    <source>
        <dbReference type="SAM" id="SignalP"/>
    </source>
</evidence>
<dbReference type="Pfam" id="PF00034">
    <property type="entry name" value="Cytochrom_C"/>
    <property type="match status" value="1"/>
</dbReference>
<dbReference type="InterPro" id="IPR010496">
    <property type="entry name" value="AL/BT2_dom"/>
</dbReference>
<dbReference type="NCBIfam" id="TIGR02603">
    <property type="entry name" value="CxxCH_TIGR02603"/>
    <property type="match status" value="1"/>
</dbReference>
<name>A0A5B9Q792_9BACT</name>
<dbReference type="EMBL" id="CP042913">
    <property type="protein sequence ID" value="QEG33590.1"/>
    <property type="molecule type" value="Genomic_DNA"/>
</dbReference>
<organism evidence="8 9">
    <name type="scientific">Bythopirellula goksoeyrii</name>
    <dbReference type="NCBI Taxonomy" id="1400387"/>
    <lineage>
        <taxon>Bacteria</taxon>
        <taxon>Pseudomonadati</taxon>
        <taxon>Planctomycetota</taxon>
        <taxon>Planctomycetia</taxon>
        <taxon>Pirellulales</taxon>
        <taxon>Lacipirellulaceae</taxon>
        <taxon>Bythopirellula</taxon>
    </lineage>
</organism>
<evidence type="ECO:0000256" key="2">
    <source>
        <dbReference type="ARBA" id="ARBA00022723"/>
    </source>
</evidence>
<keyword evidence="3 4" id="KW-0408">Iron</keyword>
<gene>
    <name evidence="8" type="ORF">Pr1d_08540</name>
</gene>
<dbReference type="Gene3D" id="2.120.10.30">
    <property type="entry name" value="TolB, C-terminal domain"/>
    <property type="match status" value="1"/>
</dbReference>
<dbReference type="GO" id="GO:0020037">
    <property type="term" value="F:heme binding"/>
    <property type="evidence" value="ECO:0007669"/>
    <property type="project" value="InterPro"/>
</dbReference>
<dbReference type="Gene3D" id="2.60.120.560">
    <property type="entry name" value="Exo-inulinase, domain 1"/>
    <property type="match status" value="1"/>
</dbReference>
<dbReference type="OrthoDB" id="223239at2"/>
<evidence type="ECO:0000256" key="5">
    <source>
        <dbReference type="SAM" id="MobiDB-lite"/>
    </source>
</evidence>
<dbReference type="PROSITE" id="PS51007">
    <property type="entry name" value="CYTC"/>
    <property type="match status" value="1"/>
</dbReference>
<dbReference type="InterPro" id="IPR018247">
    <property type="entry name" value="EF_Hand_1_Ca_BS"/>
</dbReference>
<keyword evidence="6" id="KW-0732">Signal</keyword>
<feature type="compositionally biased region" description="Polar residues" evidence="5">
    <location>
        <begin position="239"/>
        <end position="256"/>
    </location>
</feature>
<feature type="signal peptide" evidence="6">
    <location>
        <begin position="1"/>
        <end position="28"/>
    </location>
</feature>
<dbReference type="PANTHER" id="PTHR33546:SF1">
    <property type="entry name" value="LARGE, MULTIFUNCTIONAL SECRETED PROTEIN"/>
    <property type="match status" value="1"/>
</dbReference>
<dbReference type="AlphaFoldDB" id="A0A5B9Q792"/>
<dbReference type="InterPro" id="IPR011041">
    <property type="entry name" value="Quinoprot_gluc/sorb_DH_b-prop"/>
</dbReference>
<dbReference type="SUPFAM" id="SSF50952">
    <property type="entry name" value="Soluble quinoprotein glucose dehydrogenase"/>
    <property type="match status" value="1"/>
</dbReference>
<feature type="chain" id="PRO_5023151155" evidence="6">
    <location>
        <begin position="29"/>
        <end position="1069"/>
    </location>
</feature>
<dbReference type="InterPro" id="IPR036909">
    <property type="entry name" value="Cyt_c-like_dom_sf"/>
</dbReference>
<evidence type="ECO:0000256" key="1">
    <source>
        <dbReference type="ARBA" id="ARBA00022617"/>
    </source>
</evidence>
<dbReference type="GO" id="GO:0009055">
    <property type="term" value="F:electron transfer activity"/>
    <property type="evidence" value="ECO:0007669"/>
    <property type="project" value="InterPro"/>
</dbReference>
<dbReference type="InterPro" id="IPR009056">
    <property type="entry name" value="Cyt_c-like_dom"/>
</dbReference>
<evidence type="ECO:0000313" key="8">
    <source>
        <dbReference type="EMBL" id="QEG33590.1"/>
    </source>
</evidence>
<evidence type="ECO:0000259" key="7">
    <source>
        <dbReference type="PROSITE" id="PS51007"/>
    </source>
</evidence>
<keyword evidence="9" id="KW-1185">Reference proteome</keyword>
<dbReference type="GO" id="GO:0046872">
    <property type="term" value="F:metal ion binding"/>
    <property type="evidence" value="ECO:0007669"/>
    <property type="project" value="UniProtKB-KW"/>
</dbReference>
<dbReference type="KEGG" id="bgok:Pr1d_08540"/>
<evidence type="ECO:0000256" key="3">
    <source>
        <dbReference type="ARBA" id="ARBA00023004"/>
    </source>
</evidence>
<dbReference type="Gene3D" id="1.10.760.10">
    <property type="entry name" value="Cytochrome c-like domain"/>
    <property type="match status" value="1"/>
</dbReference>
<feature type="region of interest" description="Disordered" evidence="5">
    <location>
        <begin position="233"/>
        <end position="256"/>
    </location>
</feature>
<evidence type="ECO:0000313" key="9">
    <source>
        <dbReference type="Proteomes" id="UP000323917"/>
    </source>
</evidence>
<feature type="domain" description="Cytochrome c" evidence="7">
    <location>
        <begin position="934"/>
        <end position="1069"/>
    </location>
</feature>
<dbReference type="InterPro" id="IPR013427">
    <property type="entry name" value="Haem-bd_dom_put"/>
</dbReference>
<sequence precursor="true">MLPIKRTLCALVGVVALTLSQMQPHASAEDQSLFNGRDLTGWSGNAKLWSVRDGQIVGSTVDNPIKANTFLVWEGGEVGDFRLTYKARIEGDNNSGVQYRSTLADPETWKVVGYQADMHANPEYLAMLYSEGTGRGIVATRGQKVVVEEATGQPKVVGKTADPTPVDVTQWHDYEIIARGNHLIHKLDGKVTVDVTDNHKENLDRGILALQVHTGPPMTVFFKDIVLEKFEDGAEETEATNTSEQGAQNSKQDQPSEIETVAKGFKVEKVFEVPPSMGSWVSLAVDNRGRLIASDQQDAGMFLIKPAKLGTSEKTQVQKLPVEISGAQGLVWAFDALYMMVNNGSTPGLHRLTDTNDDGLVDSDEYLMEVSGRGEHGPHAVVLAPDGKSLYVAGGNHTPLPKQIAGSRLPQNWDEDLLLPRQWDARGHAKGILAPGGWICQVDPTGKQWEVVSSGYRNEYDIAFNDDGELFAYDADMEWDFGMPWYRPTRLVHSTSGSEFGWRSGSGKWPEYYEDSLPAVVDFGPGSPTGIIFGYGAKFPAKYQKALFLLDWTFGTIYAVHLTPEGSSYSGDAEEFITGRPLPVTDAVIGDDGALYFTVGGRGVDSALYRVTYVGDEPTTPVSGSDPANSELRDLRHKLEAMQGHGGGDLELIFANLGNPDRFIRYAARVALESQPIDDWREQALSLSNPRATISAMIALARQGGSTEKVPALEALNKIDISTLDESEKLALLRAYGLVFIRLGEPDEGTRQQLIAKWGPLYASPGNSDHFNFELAQLLVYLRDSEVIGKTLTLMDSLGPERIPDWAELVKRNEVYGSTIQSMLDDMPPLRAIHFAFVLRNAKDGWTLPQRQKYFQFFPKAAQHPGGASYAGFLDNMRDEAYATCSPSEKVLLEPILSQSLTAEPFQATAPVGPGRQWTKAEALKVLSGNLKGRDKESGRNLFHATSCAKCHRFRGEGGAIGPDLSTVANKFSLSDVLDSLLEPSKVISDQYDSQQVLTADGLLLQGRVIELDDEYQVYTADPDAPPAIIPREDVEEINPSNISQMPTGLIDTLNDEELKDLVAYLMGK</sequence>
<dbReference type="RefSeq" id="WP_148072335.1">
    <property type="nucleotide sequence ID" value="NZ_CP042913.1"/>
</dbReference>
<dbReference type="PANTHER" id="PTHR33546">
    <property type="entry name" value="LARGE, MULTIFUNCTIONAL SECRETED PROTEIN-RELATED"/>
    <property type="match status" value="1"/>
</dbReference>
<keyword evidence="2 4" id="KW-0479">Metal-binding</keyword>
<dbReference type="InterPro" id="IPR011042">
    <property type="entry name" value="6-blade_b-propeller_TolB-like"/>
</dbReference>
<keyword evidence="1 4" id="KW-0349">Heme</keyword>
<dbReference type="GO" id="GO:0016787">
    <property type="term" value="F:hydrolase activity"/>
    <property type="evidence" value="ECO:0007669"/>
    <property type="project" value="InterPro"/>
</dbReference>
<dbReference type="Pfam" id="PF06439">
    <property type="entry name" value="3keto-disac_hyd"/>
    <property type="match status" value="1"/>
</dbReference>
<evidence type="ECO:0000256" key="4">
    <source>
        <dbReference type="PROSITE-ProRule" id="PRU00433"/>
    </source>
</evidence>
<dbReference type="Proteomes" id="UP000323917">
    <property type="component" value="Chromosome"/>
</dbReference>
<proteinExistence type="predicted"/>
<dbReference type="SUPFAM" id="SSF46626">
    <property type="entry name" value="Cytochrome c"/>
    <property type="match status" value="1"/>
</dbReference>